<dbReference type="Proteomes" id="UP000270219">
    <property type="component" value="Unassembled WGS sequence"/>
</dbReference>
<keyword evidence="6 7" id="KW-0472">Membrane</keyword>
<comment type="caution">
    <text evidence="9">The sequence shown here is derived from an EMBL/GenBank/DDBJ whole genome shotgun (WGS) entry which is preliminary data.</text>
</comment>
<reference evidence="9 10" key="1">
    <citation type="submission" date="2018-10" db="EMBL/GenBank/DDBJ databases">
        <title>Oceanobacillus sp. YLB-02 draft genome.</title>
        <authorList>
            <person name="Yu L."/>
        </authorList>
    </citation>
    <scope>NUCLEOTIDE SEQUENCE [LARGE SCALE GENOMIC DNA]</scope>
    <source>
        <strain evidence="9 10">YLB-02</strain>
    </source>
</reference>
<evidence type="ECO:0000256" key="6">
    <source>
        <dbReference type="ARBA" id="ARBA00023136"/>
    </source>
</evidence>
<feature type="transmembrane region" description="Helical" evidence="7">
    <location>
        <begin position="316"/>
        <end position="339"/>
    </location>
</feature>
<evidence type="ECO:0000256" key="4">
    <source>
        <dbReference type="ARBA" id="ARBA00022692"/>
    </source>
</evidence>
<evidence type="ECO:0000256" key="5">
    <source>
        <dbReference type="ARBA" id="ARBA00022989"/>
    </source>
</evidence>
<evidence type="ECO:0000313" key="9">
    <source>
        <dbReference type="EMBL" id="RLL42159.1"/>
    </source>
</evidence>
<comment type="subcellular location">
    <subcellularLocation>
        <location evidence="1 7">Cell membrane</location>
        <topology evidence="1 7">Multi-pass membrane protein</topology>
    </subcellularLocation>
</comment>
<dbReference type="OrthoDB" id="9773683at2"/>
<dbReference type="GO" id="GO:0005886">
    <property type="term" value="C:plasma membrane"/>
    <property type="evidence" value="ECO:0007669"/>
    <property type="project" value="UniProtKB-SubCell"/>
</dbReference>
<sequence length="352" mass="38829">MAGLLQISYKIGIGKNREEDNRLKVKQWTKYILGKLIKLISLLVAVSILSFVLVSNSPIDPVQSYIGADMNLVSPEQRGNIAAYWGLHDSVVQQFLNWGKNILSGDLGTSLLYRTPVAEVIQERFLASLALMSLAWVFSGVFGFILGIIAGMRQGTWLDKVIKMYCYVIASTPAFWLGLLLLMVFSVWLGWLPIGLGSPAGILTGEVTFMQRIQHLILPAVTLSVVGVSNIALHTRQKLIDILDKEFIRYARAKGEAGFRLFWRHGFRNTMVPAISIHFASFGELFGGAVLAEQVFSYPGLGQAVVQAGLGGDVPLLLGIVLFTTIFVYIGNLLADLLYRVIDPRIRRGTLS</sequence>
<feature type="transmembrane region" description="Helical" evidence="7">
    <location>
        <begin position="36"/>
        <end position="54"/>
    </location>
</feature>
<dbReference type="CDD" id="cd06261">
    <property type="entry name" value="TM_PBP2"/>
    <property type="match status" value="1"/>
</dbReference>
<protein>
    <submittedName>
        <fullName evidence="9">ABC transporter permease</fullName>
    </submittedName>
</protein>
<dbReference type="PANTHER" id="PTHR43163:SF6">
    <property type="entry name" value="DIPEPTIDE TRANSPORT SYSTEM PERMEASE PROTEIN DPPB-RELATED"/>
    <property type="match status" value="1"/>
</dbReference>
<gene>
    <name evidence="9" type="ORF">D8M04_16050</name>
</gene>
<feature type="transmembrane region" description="Helical" evidence="7">
    <location>
        <begin position="212"/>
        <end position="233"/>
    </location>
</feature>
<comment type="similarity">
    <text evidence="7">Belongs to the binding-protein-dependent transport system permease family.</text>
</comment>
<dbReference type="Gene3D" id="1.10.3720.10">
    <property type="entry name" value="MetI-like"/>
    <property type="match status" value="1"/>
</dbReference>
<keyword evidence="4 7" id="KW-0812">Transmembrane</keyword>
<dbReference type="PANTHER" id="PTHR43163">
    <property type="entry name" value="DIPEPTIDE TRANSPORT SYSTEM PERMEASE PROTEIN DPPB-RELATED"/>
    <property type="match status" value="1"/>
</dbReference>
<evidence type="ECO:0000256" key="1">
    <source>
        <dbReference type="ARBA" id="ARBA00004651"/>
    </source>
</evidence>
<keyword evidence="5 7" id="KW-1133">Transmembrane helix</keyword>
<organism evidence="9 10">
    <name type="scientific">Oceanobacillus piezotolerans</name>
    <dbReference type="NCBI Taxonomy" id="2448030"/>
    <lineage>
        <taxon>Bacteria</taxon>
        <taxon>Bacillati</taxon>
        <taxon>Bacillota</taxon>
        <taxon>Bacilli</taxon>
        <taxon>Bacillales</taxon>
        <taxon>Bacillaceae</taxon>
        <taxon>Oceanobacillus</taxon>
    </lineage>
</organism>
<accession>A0A498DF53</accession>
<dbReference type="InterPro" id="IPR035906">
    <property type="entry name" value="MetI-like_sf"/>
</dbReference>
<dbReference type="SUPFAM" id="SSF161098">
    <property type="entry name" value="MetI-like"/>
    <property type="match status" value="1"/>
</dbReference>
<evidence type="ECO:0000259" key="8">
    <source>
        <dbReference type="PROSITE" id="PS50928"/>
    </source>
</evidence>
<evidence type="ECO:0000313" key="10">
    <source>
        <dbReference type="Proteomes" id="UP000270219"/>
    </source>
</evidence>
<name>A0A498DF53_9BACI</name>
<feature type="transmembrane region" description="Helical" evidence="7">
    <location>
        <begin position="125"/>
        <end position="152"/>
    </location>
</feature>
<feature type="domain" description="ABC transmembrane type-1" evidence="8">
    <location>
        <begin position="125"/>
        <end position="339"/>
    </location>
</feature>
<feature type="transmembrane region" description="Helical" evidence="7">
    <location>
        <begin position="164"/>
        <end position="192"/>
    </location>
</feature>
<keyword evidence="3" id="KW-1003">Cell membrane</keyword>
<dbReference type="PROSITE" id="PS50928">
    <property type="entry name" value="ABC_TM1"/>
    <property type="match status" value="1"/>
</dbReference>
<keyword evidence="2 7" id="KW-0813">Transport</keyword>
<dbReference type="Pfam" id="PF00528">
    <property type="entry name" value="BPD_transp_1"/>
    <property type="match status" value="1"/>
</dbReference>
<dbReference type="GO" id="GO:0055085">
    <property type="term" value="P:transmembrane transport"/>
    <property type="evidence" value="ECO:0007669"/>
    <property type="project" value="InterPro"/>
</dbReference>
<feature type="transmembrane region" description="Helical" evidence="7">
    <location>
        <begin position="270"/>
        <end position="296"/>
    </location>
</feature>
<evidence type="ECO:0000256" key="3">
    <source>
        <dbReference type="ARBA" id="ARBA00022475"/>
    </source>
</evidence>
<dbReference type="AlphaFoldDB" id="A0A498DF53"/>
<dbReference type="EMBL" id="RCHR01000006">
    <property type="protein sequence ID" value="RLL42159.1"/>
    <property type="molecule type" value="Genomic_DNA"/>
</dbReference>
<dbReference type="InterPro" id="IPR000515">
    <property type="entry name" value="MetI-like"/>
</dbReference>
<evidence type="ECO:0000256" key="7">
    <source>
        <dbReference type="RuleBase" id="RU363032"/>
    </source>
</evidence>
<keyword evidence="10" id="KW-1185">Reference proteome</keyword>
<proteinExistence type="inferred from homology"/>
<evidence type="ECO:0000256" key="2">
    <source>
        <dbReference type="ARBA" id="ARBA00022448"/>
    </source>
</evidence>